<keyword evidence="4" id="KW-0449">Lipoprotein</keyword>
<evidence type="ECO:0000256" key="1">
    <source>
        <dbReference type="ARBA" id="ARBA00004459"/>
    </source>
</evidence>
<dbReference type="InterPro" id="IPR008816">
    <property type="entry name" value="Gly_zipper_2TM_dom"/>
</dbReference>
<evidence type="ECO:0000256" key="3">
    <source>
        <dbReference type="ARBA" id="ARBA00015281"/>
    </source>
</evidence>
<evidence type="ECO:0000256" key="6">
    <source>
        <dbReference type="SAM" id="SignalP"/>
    </source>
</evidence>
<name>A0A2K1G4T8_9PROT</name>
<comment type="subcellular location">
    <subcellularLocation>
        <location evidence="1">Cell outer membrane</location>
        <topology evidence="1">Lipid-anchor</topology>
    </subcellularLocation>
</comment>
<dbReference type="GO" id="GO:0009279">
    <property type="term" value="C:cell outer membrane"/>
    <property type="evidence" value="ECO:0007669"/>
    <property type="project" value="UniProtKB-SubCell"/>
</dbReference>
<reference evidence="12 14" key="2">
    <citation type="submission" date="2018-01" db="EMBL/GenBank/DDBJ databases">
        <title>Whole genome sequence of Azospirillum brasilense REC3 isolated from strawberry roots.</title>
        <authorList>
            <person name="Fontana C.A."/>
            <person name="Salazar S.M."/>
            <person name="Bassi D."/>
            <person name="Puglisi E."/>
            <person name="Lovaisa N.C."/>
            <person name="Toffoli L.M."/>
            <person name="Pedraza R."/>
            <person name="Cocconcelli P.S."/>
        </authorList>
    </citation>
    <scope>NUCLEOTIDE SEQUENCE [LARGE SCALE GENOMIC DNA]</scope>
    <source>
        <strain evidence="12 14">REC3</strain>
        <plasmid evidence="12">p3unnamed</plasmid>
    </source>
</reference>
<dbReference type="Proteomes" id="UP000236268">
    <property type="component" value="Unassembled WGS sequence"/>
</dbReference>
<dbReference type="InterPro" id="IPR032635">
    <property type="entry name" value="Anti_2"/>
</dbReference>
<dbReference type="KEGG" id="abq:ABAZ39_24270"/>
<evidence type="ECO:0000313" key="11">
    <source>
        <dbReference type="EMBL" id="MFL7902692.1"/>
    </source>
</evidence>
<dbReference type="EMBL" id="JBJLSN010000022">
    <property type="protein sequence ID" value="MFL7902692.1"/>
    <property type="molecule type" value="Genomic_DNA"/>
</dbReference>
<evidence type="ECO:0000313" key="15">
    <source>
        <dbReference type="Proteomes" id="UP000325333"/>
    </source>
</evidence>
<reference evidence="9 13" key="1">
    <citation type="journal article" date="2014" name="Genome Announc.">
        <title>Complete Genome Sequence of the Model Rhizosphere Strain Azospirillum brasilense Az39, Successfully Applied in Agriculture.</title>
        <authorList>
            <person name="Rivera D."/>
            <person name="Revale S."/>
            <person name="Molina R."/>
            <person name="Gualpa J."/>
            <person name="Puente M."/>
            <person name="Maroniche G."/>
            <person name="Paris G."/>
            <person name="Baker D."/>
            <person name="Clavijo B."/>
            <person name="McLay K."/>
            <person name="Spaepen S."/>
            <person name="Perticari A."/>
            <person name="Vazquez M."/>
            <person name="Wisniewski-Dye F."/>
            <person name="Watkins C."/>
            <person name="Martinez-Abarca F."/>
            <person name="Vanderleyden J."/>
            <person name="Cassan F."/>
        </authorList>
    </citation>
    <scope>NUCLEOTIDE SEQUENCE [LARGE SCALE GENOMIC DNA]</scope>
    <source>
        <strain evidence="9 13">Az39</strain>
        <plasmid evidence="9">AbAZ39_p2</plasmid>
    </source>
</reference>
<proteinExistence type="inferred from homology"/>
<geneLocation type="plasmid" evidence="9 13">
    <name>AbAZ39_p2</name>
</geneLocation>
<dbReference type="EMBL" id="VEWN01000002">
    <property type="protein sequence ID" value="KAA1057523.1"/>
    <property type="molecule type" value="Genomic_DNA"/>
</dbReference>
<dbReference type="OrthoDB" id="5402098at2"/>
<reference evidence="10 15" key="3">
    <citation type="submission" date="2019-07" db="EMBL/GenBank/DDBJ databases">
        <title>Genome sequencing of the stress-tolerant strain Azospirillum brasilense Az19.</title>
        <authorList>
            <person name="Maroniche G.A."/>
            <person name="Garcia J.E."/>
            <person name="Pagnussat L."/>
            <person name="Amenta M."/>
            <person name="Creus C.M."/>
        </authorList>
    </citation>
    <scope>NUCLEOTIDE SEQUENCE [LARGE SCALE GENOMIC DNA]</scope>
    <source>
        <strain evidence="10 15">Az19</strain>
    </source>
</reference>
<protein>
    <recommendedName>
        <fullName evidence="3">17 kDa surface antigen</fullName>
    </recommendedName>
</protein>
<evidence type="ECO:0000313" key="14">
    <source>
        <dbReference type="Proteomes" id="UP000236268"/>
    </source>
</evidence>
<sequence length="199" mass="20061">MSAVRLSGIRFASVLCLGLSVALPLTSVPATAQVFTQGGYGAPTQTNPQGGPLGNGGNNTTFGIDNDLLGKLGGAAVGALAGSQIGKGSGNLLAIGAGGLLGYFAGGYLMEQLSPGSRNAAQSAETRALDAPVGQTIRWNSPDSTNTSGTITPIRAGRDSAGRECKEFQHKVTIDGRQESATGTACRGDDGQWRLAANP</sequence>
<accession>A0A2K1G4T8</accession>
<keyword evidence="6" id="KW-0732">Signal</keyword>
<evidence type="ECO:0000313" key="9">
    <source>
        <dbReference type="EMBL" id="AIB15011.1"/>
    </source>
</evidence>
<evidence type="ECO:0000256" key="5">
    <source>
        <dbReference type="SAM" id="MobiDB-lite"/>
    </source>
</evidence>
<feature type="signal peptide" evidence="6">
    <location>
        <begin position="1"/>
        <end position="32"/>
    </location>
</feature>
<reference evidence="11 16" key="4">
    <citation type="submission" date="2024-11" db="EMBL/GenBank/DDBJ databases">
        <title>Draft genome sequences of two bacteria associated to sugarcane roots in Colombia.</title>
        <authorList>
            <person name="Pardo-Diaz S."/>
            <person name="Masmela-Mendoza J."/>
            <person name="Delgadillo-Duran P."/>
            <person name="Bautista E.J."/>
            <person name="Rojas-Tapias D.F."/>
        </authorList>
    </citation>
    <scope>NUCLEOTIDE SEQUENCE [LARGE SCALE GENOMIC DNA]</scope>
    <source>
        <strain evidence="11 16">Ap18</strain>
    </source>
</reference>
<feature type="region of interest" description="Disordered" evidence="5">
    <location>
        <begin position="136"/>
        <end position="161"/>
    </location>
</feature>
<evidence type="ECO:0000313" key="10">
    <source>
        <dbReference type="EMBL" id="KAA1057523.1"/>
    </source>
</evidence>
<dbReference type="Proteomes" id="UP000325333">
    <property type="component" value="Unassembled WGS sequence"/>
</dbReference>
<dbReference type="EMBL" id="CP007795">
    <property type="protein sequence ID" value="AIB15011.1"/>
    <property type="molecule type" value="Genomic_DNA"/>
</dbReference>
<feature type="region of interest" description="Disordered" evidence="5">
    <location>
        <begin position="39"/>
        <end position="59"/>
    </location>
</feature>
<dbReference type="Pfam" id="PF05433">
    <property type="entry name" value="Rick_17kDa_Anti"/>
    <property type="match status" value="1"/>
</dbReference>
<dbReference type="Proteomes" id="UP000027186">
    <property type="component" value="Plasmid AbAZ39_p2"/>
</dbReference>
<keyword evidence="12" id="KW-0614">Plasmid</keyword>
<dbReference type="Proteomes" id="UP001628281">
    <property type="component" value="Unassembled WGS sequence"/>
</dbReference>
<keyword evidence="16" id="KW-1185">Reference proteome</keyword>
<dbReference type="AlphaFoldDB" id="A0A2K1G4T8"/>
<accession>A0A060DM56</accession>
<feature type="domain" description="Surface antigen" evidence="8">
    <location>
        <begin position="118"/>
        <end position="196"/>
    </location>
</feature>
<dbReference type="RefSeq" id="WP_051658458.1">
    <property type="nucleotide sequence ID" value="NZ_CP007795.1"/>
</dbReference>
<dbReference type="EMBL" id="POWG01000005">
    <property type="protein sequence ID" value="PNQ99679.1"/>
    <property type="molecule type" value="Genomic_DNA"/>
</dbReference>
<evidence type="ECO:0000259" key="7">
    <source>
        <dbReference type="Pfam" id="PF05433"/>
    </source>
</evidence>
<gene>
    <name evidence="9" type="ORF">ABAZ39_24270</name>
    <name evidence="11" type="ORF">ACJ41P_16280</name>
    <name evidence="12" type="ORF">C1S70_06895</name>
    <name evidence="10" type="ORF">FH063_001691</name>
</gene>
<feature type="domain" description="Glycine zipper 2TM" evidence="7">
    <location>
        <begin position="70"/>
        <end position="108"/>
    </location>
</feature>
<evidence type="ECO:0000259" key="8">
    <source>
        <dbReference type="Pfam" id="PF16998"/>
    </source>
</evidence>
<evidence type="ECO:0000256" key="2">
    <source>
        <dbReference type="ARBA" id="ARBA00008681"/>
    </source>
</evidence>
<geneLocation type="plasmid" evidence="12">
    <name>p3unnamed</name>
</geneLocation>
<evidence type="ECO:0000313" key="13">
    <source>
        <dbReference type="Proteomes" id="UP000027186"/>
    </source>
</evidence>
<evidence type="ECO:0000313" key="16">
    <source>
        <dbReference type="Proteomes" id="UP001628281"/>
    </source>
</evidence>
<dbReference type="Pfam" id="PF16998">
    <property type="entry name" value="17kDa_Anti_2"/>
    <property type="match status" value="1"/>
</dbReference>
<comment type="similarity">
    <text evidence="2">Belongs to the rickettsiale 17 kDa surface antigen family.</text>
</comment>
<organism evidence="12 14">
    <name type="scientific">Azospirillum argentinense</name>
    <dbReference type="NCBI Taxonomy" id="2970906"/>
    <lineage>
        <taxon>Bacteria</taxon>
        <taxon>Pseudomonadati</taxon>
        <taxon>Pseudomonadota</taxon>
        <taxon>Alphaproteobacteria</taxon>
        <taxon>Rhodospirillales</taxon>
        <taxon>Azospirillaceae</taxon>
        <taxon>Azospirillum</taxon>
    </lineage>
</organism>
<feature type="chain" id="PRO_5044576191" description="17 kDa surface antigen" evidence="6">
    <location>
        <begin position="33"/>
        <end position="199"/>
    </location>
</feature>
<feature type="compositionally biased region" description="Polar residues" evidence="5">
    <location>
        <begin position="137"/>
        <end position="151"/>
    </location>
</feature>
<evidence type="ECO:0000256" key="4">
    <source>
        <dbReference type="ARBA" id="ARBA00023288"/>
    </source>
</evidence>
<evidence type="ECO:0000313" key="12">
    <source>
        <dbReference type="EMBL" id="PNQ99679.1"/>
    </source>
</evidence>